<evidence type="ECO:0000259" key="5">
    <source>
        <dbReference type="Pfam" id="PF03015"/>
    </source>
</evidence>
<proteinExistence type="inferred from homology"/>
<evidence type="ECO:0000256" key="4">
    <source>
        <dbReference type="RuleBase" id="RU363097"/>
    </source>
</evidence>
<evidence type="ECO:0000313" key="7">
    <source>
        <dbReference type="EMBL" id="KAK6633693.1"/>
    </source>
</evidence>
<dbReference type="InterPro" id="IPR013120">
    <property type="entry name" value="FAR_NAD-bd"/>
</dbReference>
<dbReference type="PANTHER" id="PTHR11011:SF116">
    <property type="entry name" value="FATTY ACYL-COA REDUCTASE CG5065-RELATED"/>
    <property type="match status" value="1"/>
</dbReference>
<keyword evidence="4" id="KW-0560">Oxidoreductase</keyword>
<dbReference type="Pfam" id="PF07993">
    <property type="entry name" value="NAD_binding_4"/>
    <property type="match status" value="1"/>
</dbReference>
<dbReference type="InterPro" id="IPR026055">
    <property type="entry name" value="FAR"/>
</dbReference>
<comment type="function">
    <text evidence="4">Catalyzes the reduction of fatty acyl-CoA to fatty alcohols.</text>
</comment>
<reference evidence="7 8" key="1">
    <citation type="submission" date="2023-09" db="EMBL/GenBank/DDBJ databases">
        <title>Genomes of two closely related lineages of the louse Polyplax serrata with different host specificities.</title>
        <authorList>
            <person name="Martinu J."/>
            <person name="Tarabai H."/>
            <person name="Stefka J."/>
            <person name="Hypsa V."/>
        </authorList>
    </citation>
    <scope>NUCLEOTIDE SEQUENCE [LARGE SCALE GENOMIC DNA]</scope>
    <source>
        <strain evidence="7">98ZLc_SE</strain>
    </source>
</reference>
<comment type="caution">
    <text evidence="7">The sequence shown here is derived from an EMBL/GenBank/DDBJ whole genome shotgun (WGS) entry which is preliminary data.</text>
</comment>
<gene>
    <name evidence="7" type="ORF">RUM44_004300</name>
</gene>
<evidence type="ECO:0000313" key="8">
    <source>
        <dbReference type="Proteomes" id="UP001359485"/>
    </source>
</evidence>
<evidence type="ECO:0000256" key="1">
    <source>
        <dbReference type="ARBA" id="ARBA00005928"/>
    </source>
</evidence>
<dbReference type="InterPro" id="IPR036291">
    <property type="entry name" value="NAD(P)-bd_dom_sf"/>
</dbReference>
<evidence type="ECO:0000256" key="3">
    <source>
        <dbReference type="ARBA" id="ARBA00023098"/>
    </source>
</evidence>
<dbReference type="Proteomes" id="UP001359485">
    <property type="component" value="Unassembled WGS sequence"/>
</dbReference>
<protein>
    <recommendedName>
        <fullName evidence="4">Fatty acyl-CoA reductase</fullName>
        <ecNumber evidence="4">1.2.1.84</ecNumber>
    </recommendedName>
</protein>
<dbReference type="SUPFAM" id="SSF51735">
    <property type="entry name" value="NAD(P)-binding Rossmann-fold domains"/>
    <property type="match status" value="1"/>
</dbReference>
<feature type="domain" description="Thioester reductase (TE)" evidence="6">
    <location>
        <begin position="22"/>
        <end position="291"/>
    </location>
</feature>
<sequence>MSDPSDIGSDIASFYRGRSILITGGTGLMGKVLVEKLLRACPGIENIYLLMRPKKGNDVNTRLMELINTTIFDGLRKENAETLNKLVPVAGDITAPGLGLSQVDCKVLTEKVSVVFHSAATVKFDESLKESVAMNMSGTKSVVQLCQKMENLAALVHVSTAYCNCDKEEINEMIYPPPDDPEKIMKCVECMDKTLMDNVTPYIIKGRPNTYTFTKALAEHIVLKESVGLPTAIVRPSIVTAAWKEPLPGWIDNLNGATGLLAGAGKGILRTLLCYRELIADLIPVDIAINLLITVAWHTAQTRPNNVTVYNCTSGGQNPIRWMDVETMGHSSLTNLPFNDVIWYPGGSFKSSKIVNNICKSVFHIIPAYIIDAFSIITGRKPMMVRIQQKFQKAISVLEFFTTHEWKFHSSNVRNLLLKLSENDRRIFNFDVKEVNWRKYLDNYVEGIRLYILKEDPAGSHKAKVHLRRMYYLHKFTQILSLMLISRLLIGKSEAVRKMWTSLWSISLYLARFLATSITF</sequence>
<dbReference type="CDD" id="cd05236">
    <property type="entry name" value="FAR-N_SDR_e"/>
    <property type="match status" value="1"/>
</dbReference>
<keyword evidence="4" id="KW-0521">NADP</keyword>
<feature type="domain" description="Fatty acyl-CoA reductase C-terminal" evidence="5">
    <location>
        <begin position="363"/>
        <end position="455"/>
    </location>
</feature>
<dbReference type="CDD" id="cd09071">
    <property type="entry name" value="FAR_C"/>
    <property type="match status" value="1"/>
</dbReference>
<evidence type="ECO:0000259" key="6">
    <source>
        <dbReference type="Pfam" id="PF07993"/>
    </source>
</evidence>
<evidence type="ECO:0000256" key="2">
    <source>
        <dbReference type="ARBA" id="ARBA00022516"/>
    </source>
</evidence>
<keyword evidence="2 4" id="KW-0444">Lipid biosynthesis</keyword>
<keyword evidence="3 4" id="KW-0443">Lipid metabolism</keyword>
<comment type="similarity">
    <text evidence="1 4">Belongs to the fatty acyl-CoA reductase family.</text>
</comment>
<dbReference type="Gene3D" id="3.40.50.720">
    <property type="entry name" value="NAD(P)-binding Rossmann-like Domain"/>
    <property type="match status" value="1"/>
</dbReference>
<organism evidence="7 8">
    <name type="scientific">Polyplax serrata</name>
    <name type="common">Common mouse louse</name>
    <dbReference type="NCBI Taxonomy" id="468196"/>
    <lineage>
        <taxon>Eukaryota</taxon>
        <taxon>Metazoa</taxon>
        <taxon>Ecdysozoa</taxon>
        <taxon>Arthropoda</taxon>
        <taxon>Hexapoda</taxon>
        <taxon>Insecta</taxon>
        <taxon>Pterygota</taxon>
        <taxon>Neoptera</taxon>
        <taxon>Paraneoptera</taxon>
        <taxon>Psocodea</taxon>
        <taxon>Troctomorpha</taxon>
        <taxon>Phthiraptera</taxon>
        <taxon>Anoplura</taxon>
        <taxon>Polyplacidae</taxon>
        <taxon>Polyplax</taxon>
    </lineage>
</organism>
<dbReference type="Pfam" id="PF03015">
    <property type="entry name" value="Sterile"/>
    <property type="match status" value="1"/>
</dbReference>
<comment type="catalytic activity">
    <reaction evidence="4">
        <text>a long-chain fatty acyl-CoA + 2 NADPH + 2 H(+) = a long-chain primary fatty alcohol + 2 NADP(+) + CoA</text>
        <dbReference type="Rhea" id="RHEA:52716"/>
        <dbReference type="ChEBI" id="CHEBI:15378"/>
        <dbReference type="ChEBI" id="CHEBI:57287"/>
        <dbReference type="ChEBI" id="CHEBI:57783"/>
        <dbReference type="ChEBI" id="CHEBI:58349"/>
        <dbReference type="ChEBI" id="CHEBI:77396"/>
        <dbReference type="ChEBI" id="CHEBI:83139"/>
        <dbReference type="EC" id="1.2.1.84"/>
    </reaction>
</comment>
<dbReference type="InterPro" id="IPR033640">
    <property type="entry name" value="FAR_C"/>
</dbReference>
<dbReference type="EC" id="1.2.1.84" evidence="4"/>
<accession>A0ABR1B432</accession>
<name>A0ABR1B432_POLSC</name>
<dbReference type="PANTHER" id="PTHR11011">
    <property type="entry name" value="MALE STERILITY PROTEIN 2-RELATED"/>
    <property type="match status" value="1"/>
</dbReference>
<keyword evidence="8" id="KW-1185">Reference proteome</keyword>
<dbReference type="EMBL" id="JAWJWF010000004">
    <property type="protein sequence ID" value="KAK6633693.1"/>
    <property type="molecule type" value="Genomic_DNA"/>
</dbReference>